<feature type="region of interest" description="Disordered" evidence="6">
    <location>
        <begin position="264"/>
        <end position="374"/>
    </location>
</feature>
<reference evidence="8" key="1">
    <citation type="submission" date="2025-05" db="UniProtKB">
        <authorList>
            <consortium name="Ensembl"/>
        </authorList>
    </citation>
    <scope>IDENTIFICATION</scope>
</reference>
<dbReference type="SUPFAM" id="SSF57850">
    <property type="entry name" value="RING/U-box"/>
    <property type="match status" value="1"/>
</dbReference>
<feature type="compositionally biased region" description="Polar residues" evidence="6">
    <location>
        <begin position="334"/>
        <end position="354"/>
    </location>
</feature>
<evidence type="ECO:0000256" key="2">
    <source>
        <dbReference type="ARBA" id="ARBA00022771"/>
    </source>
</evidence>
<sequence length="503" mass="56742">MELSSDDAERPNLEEKEIQTEFWTAENAANTETDWESQMSSLENSSAQLTLQYEALHKKQKEDQDQDEKQIQLLQQKRDDAIRQHKALFEKMESLRVKLQLNCYKTTRKNFTVKKVELTGERDRLKEETSRLGKDLEEVDRNLRSLIEEQGEEKKTVQRELEDLREMLNRTTKEYEKDRKNALRDEEASLNMQKEMLTSQVKDWLSDAEQYLSAIRSDVSQEDMQQRRGWDSTVEAVRSSLDTMQDQFTEYLHLVQQGQHLDSLPPITAPSLPPIPPIDLITGPRASRQPTHMPSHSQSLPAQQSLPAHPPSAAAPYDHTRPSPQLGSLAYQPVPSSSSHATPLSKTNSVSKAVSSPKHVRMAPPTSAAAAPTGNVQPVAKLEKLLENLGAQFSQCSRRQLMSVLQEIKSSRGTLAGLSVEELNQLVAQRLIQSDKPGPAAFIQMRPTRTASPVGYKLCLMCQNQVDAATQHLMSCSHTVHKECISVWLQSSRNNVCPFCPSK</sequence>
<dbReference type="PROSITE" id="PS50089">
    <property type="entry name" value="ZF_RING_2"/>
    <property type="match status" value="1"/>
</dbReference>
<dbReference type="GO" id="GO:0008270">
    <property type="term" value="F:zinc ion binding"/>
    <property type="evidence" value="ECO:0007669"/>
    <property type="project" value="UniProtKB-KW"/>
</dbReference>
<dbReference type="InterPro" id="IPR013083">
    <property type="entry name" value="Znf_RING/FYVE/PHD"/>
</dbReference>
<dbReference type="KEGG" id="pki:111855331"/>
<keyword evidence="9" id="KW-1185">Reference proteome</keyword>
<dbReference type="InterPro" id="IPR001841">
    <property type="entry name" value="Znf_RING"/>
</dbReference>
<dbReference type="GO" id="GO:0004842">
    <property type="term" value="F:ubiquitin-protein transferase activity"/>
    <property type="evidence" value="ECO:0007669"/>
    <property type="project" value="TreeGrafter"/>
</dbReference>
<accession>A0A3B3T0U2</accession>
<evidence type="ECO:0000256" key="6">
    <source>
        <dbReference type="SAM" id="MobiDB-lite"/>
    </source>
</evidence>
<evidence type="ECO:0000259" key="7">
    <source>
        <dbReference type="PROSITE" id="PS50089"/>
    </source>
</evidence>
<evidence type="ECO:0000256" key="5">
    <source>
        <dbReference type="SAM" id="Coils"/>
    </source>
</evidence>
<dbReference type="Ensembl" id="ENSPKIT00000017546.1">
    <property type="protein sequence ID" value="ENSPKIP00000036598.1"/>
    <property type="gene ID" value="ENSPKIG00000015107.1"/>
</dbReference>
<evidence type="ECO:0000313" key="9">
    <source>
        <dbReference type="Proteomes" id="UP000261540"/>
    </source>
</evidence>
<feature type="compositionally biased region" description="Pro residues" evidence="6">
    <location>
        <begin position="267"/>
        <end position="277"/>
    </location>
</feature>
<feature type="compositionally biased region" description="Low complexity" evidence="6">
    <location>
        <begin position="363"/>
        <end position="373"/>
    </location>
</feature>
<keyword evidence="2 4" id="KW-0863">Zinc-finger</keyword>
<dbReference type="Gene3D" id="3.30.40.10">
    <property type="entry name" value="Zinc/RING finger domain, C3HC4 (zinc finger)"/>
    <property type="match status" value="1"/>
</dbReference>
<feature type="compositionally biased region" description="Low complexity" evidence="6">
    <location>
        <begin position="300"/>
        <end position="316"/>
    </location>
</feature>
<keyword evidence="5" id="KW-0175">Coiled coil</keyword>
<dbReference type="GeneTree" id="ENSGT00940000159470"/>
<organism evidence="8 9">
    <name type="scientific">Paramormyrops kingsleyae</name>
    <dbReference type="NCBI Taxonomy" id="1676925"/>
    <lineage>
        <taxon>Eukaryota</taxon>
        <taxon>Metazoa</taxon>
        <taxon>Chordata</taxon>
        <taxon>Craniata</taxon>
        <taxon>Vertebrata</taxon>
        <taxon>Euteleostomi</taxon>
        <taxon>Actinopterygii</taxon>
        <taxon>Neopterygii</taxon>
        <taxon>Teleostei</taxon>
        <taxon>Osteoglossocephala</taxon>
        <taxon>Osteoglossomorpha</taxon>
        <taxon>Osteoglossiformes</taxon>
        <taxon>Mormyridae</taxon>
        <taxon>Paramormyrops</taxon>
    </lineage>
</organism>
<feature type="domain" description="RING-type" evidence="7">
    <location>
        <begin position="459"/>
        <end position="500"/>
    </location>
</feature>
<dbReference type="Pfam" id="PF13639">
    <property type="entry name" value="zf-RING_2"/>
    <property type="match status" value="1"/>
</dbReference>
<dbReference type="CTD" id="257160"/>
<proteinExistence type="predicted"/>
<dbReference type="OrthoDB" id="9834380at2759"/>
<protein>
    <submittedName>
        <fullName evidence="8">Ring finger protein 214</fullName>
    </submittedName>
</protein>
<evidence type="ECO:0000256" key="3">
    <source>
        <dbReference type="ARBA" id="ARBA00022833"/>
    </source>
</evidence>
<feature type="coiled-coil region" evidence="5">
    <location>
        <begin position="39"/>
        <end position="200"/>
    </location>
</feature>
<keyword evidence="3" id="KW-0862">Zinc</keyword>
<dbReference type="STRING" id="1676925.ENSPKIP00000036598"/>
<dbReference type="Ensembl" id="ENSPKIT00000017613.1">
    <property type="protein sequence ID" value="ENSPKIP00000036662.1"/>
    <property type="gene ID" value="ENSPKIG00000015107.1"/>
</dbReference>
<dbReference type="PANTHER" id="PTHR15727">
    <property type="entry name" value="RING FINGER PROTEIN 214"/>
    <property type="match status" value="1"/>
</dbReference>
<name>A0A3B3T0U2_9TELE</name>
<evidence type="ECO:0000313" key="8">
    <source>
        <dbReference type="Ensembl" id="ENSPKIP00000036662.1"/>
    </source>
</evidence>
<feature type="compositionally biased region" description="Polar residues" evidence="6">
    <location>
        <begin position="288"/>
        <end position="299"/>
    </location>
</feature>
<evidence type="ECO:0000256" key="4">
    <source>
        <dbReference type="PROSITE-ProRule" id="PRU00175"/>
    </source>
</evidence>
<dbReference type="PANTHER" id="PTHR15727:SF3">
    <property type="entry name" value="RING FINGER PROTEIN 214"/>
    <property type="match status" value="1"/>
</dbReference>
<keyword evidence="1" id="KW-0479">Metal-binding</keyword>
<evidence type="ECO:0000256" key="1">
    <source>
        <dbReference type="ARBA" id="ARBA00022723"/>
    </source>
</evidence>
<dbReference type="Proteomes" id="UP000261540">
    <property type="component" value="Unplaced"/>
</dbReference>
<dbReference type="AlphaFoldDB" id="A0A3B3T0U2"/>